<dbReference type="EMBL" id="QGGY01000005">
    <property type="protein sequence ID" value="PWJ76168.1"/>
    <property type="molecule type" value="Genomic_DNA"/>
</dbReference>
<organism evidence="2 3">
    <name type="scientific">Murimonas intestini</name>
    <dbReference type="NCBI Taxonomy" id="1337051"/>
    <lineage>
        <taxon>Bacteria</taxon>
        <taxon>Bacillati</taxon>
        <taxon>Bacillota</taxon>
        <taxon>Clostridia</taxon>
        <taxon>Lachnospirales</taxon>
        <taxon>Lachnospiraceae</taxon>
        <taxon>Murimonas</taxon>
    </lineage>
</organism>
<evidence type="ECO:0000313" key="3">
    <source>
        <dbReference type="Proteomes" id="UP000245412"/>
    </source>
</evidence>
<dbReference type="InterPro" id="IPR016181">
    <property type="entry name" value="Acyl_CoA_acyltransferase"/>
</dbReference>
<dbReference type="NCBIfam" id="TIGR01686">
    <property type="entry name" value="FkbH"/>
    <property type="match status" value="1"/>
</dbReference>
<dbReference type="Gene3D" id="3.40.50.1000">
    <property type="entry name" value="HAD superfamily/HAD-like"/>
    <property type="match status" value="1"/>
</dbReference>
<gene>
    <name evidence="2" type="ORF">C7383_105204</name>
</gene>
<evidence type="ECO:0000259" key="1">
    <source>
        <dbReference type="Pfam" id="PF21211"/>
    </source>
</evidence>
<dbReference type="Pfam" id="PF21211">
    <property type="entry name" value="FkbH_N"/>
    <property type="match status" value="1"/>
</dbReference>
<dbReference type="SUPFAM" id="SSF56784">
    <property type="entry name" value="HAD-like"/>
    <property type="match status" value="1"/>
</dbReference>
<sequence length="581" mass="67626">MEKEKISELLKQVRKNEKNNVQNEGVKIAVLGSCSIQYFVKILRYYLNQNGVQCNIYEGEYSGINMDVFDPNSSLYEFNPEYVIMLPFYSDVKECPPLLSEGNKIIEYLDDVKKYYEQLWSQINGRLEAKILQANFVLPPVRVLGNLEYQKEYGRNEFLYSVNRELLKVAPSTVTIVDVDALSNNVGKYNWFDYKAYFLNKAAVRLDYMPEYVMCFVHEILALRGNIRKCLVLDLDNTLWGGVVGDEGWEGIQIDSNNAVGEAYRYFQQYCLELKQRGIILAVCSKNDEATAKEPFEKNENMILKLDDISCFIANWENKADNIRRIAQELNIGTDSLVFFDDNPAERQIVREFVPEVHVIDVPQDPALYVLQMEKEQPFEWTQITKEDLERTNSYIENQKRQKMQESFVDYNEYLKALEMKGHIGKIENVDIPRFSQLINKSNQFNLRTIRYQEANIIEMVANPDYRCLYCKLSDKYSNYGIISCVILHKEGSSCFIDTWVMSCRVLKRGVEDLMFNAITDNAKAWGCSSIRAEYLPTKKNKMVESFYEGFEFELTSAKNGTKEYILNDLNNVVDCYIEEE</sequence>
<dbReference type="NCBIfam" id="TIGR01681">
    <property type="entry name" value="HAD-SF-IIIC"/>
    <property type="match status" value="1"/>
</dbReference>
<proteinExistence type="predicted"/>
<feature type="domain" description="BF1531-like N-terminal" evidence="1">
    <location>
        <begin position="27"/>
        <end position="211"/>
    </location>
</feature>
<accession>A0AB73T5K2</accession>
<reference evidence="2 3" key="1">
    <citation type="submission" date="2018-05" db="EMBL/GenBank/DDBJ databases">
        <authorList>
            <person name="Goeker M."/>
            <person name="Huntemann M."/>
            <person name="Clum A."/>
            <person name="Pillay M."/>
            <person name="Palaniappan K."/>
            <person name="Varghese N."/>
            <person name="Mikhailova N."/>
            <person name="Stamatis D."/>
            <person name="Reddy T."/>
            <person name="Daum C."/>
            <person name="Shapiro N."/>
            <person name="Ivanova N."/>
            <person name="Kyrpides N."/>
            <person name="Woyke T."/>
        </authorList>
    </citation>
    <scope>NUCLEOTIDE SEQUENCE [LARGE SCALE GENOMIC DNA]</scope>
    <source>
        <strain evidence="2 3">DSM 26524</strain>
    </source>
</reference>
<dbReference type="InterPro" id="IPR036412">
    <property type="entry name" value="HAD-like_sf"/>
</dbReference>
<dbReference type="InterPro" id="IPR036514">
    <property type="entry name" value="SGNH_hydro_sf"/>
</dbReference>
<dbReference type="SUPFAM" id="SSF55729">
    <property type="entry name" value="Acyl-CoA N-acyltransferases (Nat)"/>
    <property type="match status" value="1"/>
</dbReference>
<dbReference type="InterPro" id="IPR010037">
    <property type="entry name" value="FkbH_domain"/>
</dbReference>
<dbReference type="RefSeq" id="WP_109626226.1">
    <property type="nucleotide sequence ID" value="NZ_JANKBI010000003.1"/>
</dbReference>
<evidence type="ECO:0000313" key="2">
    <source>
        <dbReference type="EMBL" id="PWJ76168.1"/>
    </source>
</evidence>
<name>A0AB73T5K2_9FIRM</name>
<protein>
    <submittedName>
        <fullName evidence="2">HAD superfamily phosphatase (TIGR01681 family)/FkbH-like protein</fullName>
    </submittedName>
</protein>
<dbReference type="Gene3D" id="3.40.50.1110">
    <property type="entry name" value="SGNH hydrolase"/>
    <property type="match status" value="1"/>
</dbReference>
<dbReference type="Proteomes" id="UP000245412">
    <property type="component" value="Unassembled WGS sequence"/>
</dbReference>
<keyword evidence="3" id="KW-1185">Reference proteome</keyword>
<dbReference type="AlphaFoldDB" id="A0AB73T5K2"/>
<dbReference type="InterPro" id="IPR023214">
    <property type="entry name" value="HAD_sf"/>
</dbReference>
<dbReference type="InterPro" id="IPR010033">
    <property type="entry name" value="HAD_SF_ppase_IIIC"/>
</dbReference>
<comment type="caution">
    <text evidence="2">The sequence shown here is derived from an EMBL/GenBank/DDBJ whole genome shotgun (WGS) entry which is preliminary data.</text>
</comment>
<dbReference type="Gene3D" id="3.40.630.30">
    <property type="match status" value="1"/>
</dbReference>
<dbReference type="InterPro" id="IPR049369">
    <property type="entry name" value="BF1531-like_N"/>
</dbReference>